<dbReference type="InterPro" id="IPR010658">
    <property type="entry name" value="Nodulin-like"/>
</dbReference>
<evidence type="ECO:0000313" key="6">
    <source>
        <dbReference type="EMBL" id="KAH0850436.1"/>
    </source>
</evidence>
<name>A0ABQ7X5M3_BRANA</name>
<evidence type="ECO:0000256" key="4">
    <source>
        <dbReference type="ARBA" id="ARBA00023136"/>
    </source>
</evidence>
<gene>
    <name evidence="6" type="ORF">HID58_095483</name>
</gene>
<evidence type="ECO:0000256" key="2">
    <source>
        <dbReference type="ARBA" id="ARBA00022692"/>
    </source>
</evidence>
<keyword evidence="2" id="KW-0812">Transmembrane</keyword>
<accession>A0ABQ7X5M3</accession>
<evidence type="ECO:0000256" key="1">
    <source>
        <dbReference type="ARBA" id="ARBA00004141"/>
    </source>
</evidence>
<dbReference type="PANTHER" id="PTHR21576">
    <property type="entry name" value="UNCHARACTERIZED NODULIN-LIKE PROTEIN"/>
    <property type="match status" value="1"/>
</dbReference>
<organism evidence="6 7">
    <name type="scientific">Brassica napus</name>
    <name type="common">Rape</name>
    <dbReference type="NCBI Taxonomy" id="3708"/>
    <lineage>
        <taxon>Eukaryota</taxon>
        <taxon>Viridiplantae</taxon>
        <taxon>Streptophyta</taxon>
        <taxon>Embryophyta</taxon>
        <taxon>Tracheophyta</taxon>
        <taxon>Spermatophyta</taxon>
        <taxon>Magnoliopsida</taxon>
        <taxon>eudicotyledons</taxon>
        <taxon>Gunneridae</taxon>
        <taxon>Pentapetalae</taxon>
        <taxon>rosids</taxon>
        <taxon>malvids</taxon>
        <taxon>Brassicales</taxon>
        <taxon>Brassicaceae</taxon>
        <taxon>Brassiceae</taxon>
        <taxon>Brassica</taxon>
    </lineage>
</organism>
<keyword evidence="4" id="KW-0472">Membrane</keyword>
<keyword evidence="7" id="KW-1185">Reference proteome</keyword>
<feature type="domain" description="Nodulin-like" evidence="5">
    <location>
        <begin position="4"/>
        <end position="94"/>
    </location>
</feature>
<dbReference type="EMBL" id="JAGKQM010002060">
    <property type="protein sequence ID" value="KAH0850436.1"/>
    <property type="molecule type" value="Genomic_DNA"/>
</dbReference>
<dbReference type="Proteomes" id="UP000824890">
    <property type="component" value="Unassembled WGS sequence"/>
</dbReference>
<reference evidence="6 7" key="1">
    <citation type="submission" date="2021-05" db="EMBL/GenBank/DDBJ databases">
        <title>Genome Assembly of Synthetic Allotetraploid Brassica napus Reveals Homoeologous Exchanges between Subgenomes.</title>
        <authorList>
            <person name="Davis J.T."/>
        </authorList>
    </citation>
    <scope>NUCLEOTIDE SEQUENCE [LARGE SCALE GENOMIC DNA]</scope>
    <source>
        <strain evidence="7">cv. Da-Ae</strain>
        <tissue evidence="6">Seedling</tissue>
    </source>
</reference>
<keyword evidence="3" id="KW-1133">Transmembrane helix</keyword>
<evidence type="ECO:0000313" key="7">
    <source>
        <dbReference type="Proteomes" id="UP000824890"/>
    </source>
</evidence>
<proteinExistence type="predicted"/>
<dbReference type="PANTHER" id="PTHR21576:SF7">
    <property type="entry name" value="MAJOR FACILITATOR SUPERFAMILY PROTEIN"/>
    <property type="match status" value="1"/>
</dbReference>
<sequence>MSIQTVLIQAFTGRTSISQLTLRFEIAVFGDIAVQLNYLAVASDLGKVFGVVVGACVDVFPALDGVLFTAAFMGSFGYGVQWLVITNFVSLPYMW</sequence>
<protein>
    <recommendedName>
        <fullName evidence="5">Nodulin-like domain-containing protein</fullName>
    </recommendedName>
</protein>
<comment type="caution">
    <text evidence="6">The sequence shown here is derived from an EMBL/GenBank/DDBJ whole genome shotgun (WGS) entry which is preliminary data.</text>
</comment>
<comment type="subcellular location">
    <subcellularLocation>
        <location evidence="1">Membrane</location>
        <topology evidence="1">Multi-pass membrane protein</topology>
    </subcellularLocation>
</comment>
<evidence type="ECO:0000259" key="5">
    <source>
        <dbReference type="Pfam" id="PF06813"/>
    </source>
</evidence>
<evidence type="ECO:0000256" key="3">
    <source>
        <dbReference type="ARBA" id="ARBA00022989"/>
    </source>
</evidence>
<dbReference type="Pfam" id="PF06813">
    <property type="entry name" value="Nodulin-like"/>
    <property type="match status" value="1"/>
</dbReference>